<feature type="domain" description="Peptidase S8/S53" evidence="10">
    <location>
        <begin position="165"/>
        <end position="584"/>
    </location>
</feature>
<protein>
    <submittedName>
        <fullName evidence="12">Uncharacterized protein</fullName>
    </submittedName>
</protein>
<evidence type="ECO:0000256" key="8">
    <source>
        <dbReference type="RuleBase" id="RU003355"/>
    </source>
</evidence>
<dbReference type="InterPro" id="IPR015500">
    <property type="entry name" value="Peptidase_S8_subtilisin-rel"/>
</dbReference>
<dbReference type="InterPro" id="IPR050131">
    <property type="entry name" value="Peptidase_S8_subtilisin-like"/>
</dbReference>
<keyword evidence="4 7" id="KW-0378">Hydrolase</keyword>
<dbReference type="InterPro" id="IPR023828">
    <property type="entry name" value="Peptidase_S8_Ser-AS"/>
</dbReference>
<dbReference type="InterPro" id="IPR023827">
    <property type="entry name" value="Peptidase_S8_Asp-AS"/>
</dbReference>
<keyword evidence="13" id="KW-1185">Reference proteome</keyword>
<dbReference type="GO" id="GO:0016020">
    <property type="term" value="C:membrane"/>
    <property type="evidence" value="ECO:0007669"/>
    <property type="project" value="InterPro"/>
</dbReference>
<dbReference type="InterPro" id="IPR000209">
    <property type="entry name" value="Peptidase_S8/S53_dom"/>
</dbReference>
<keyword evidence="5 7" id="KW-0720">Serine protease</keyword>
<comment type="similarity">
    <text evidence="1 7 8">Belongs to the peptidase S8 family.</text>
</comment>
<evidence type="ECO:0000259" key="11">
    <source>
        <dbReference type="Pfam" id="PF06280"/>
    </source>
</evidence>
<evidence type="ECO:0000259" key="10">
    <source>
        <dbReference type="Pfam" id="PF00082"/>
    </source>
</evidence>
<dbReference type="PROSITE" id="PS00136">
    <property type="entry name" value="SUBTILASE_ASP"/>
    <property type="match status" value="1"/>
</dbReference>
<evidence type="ECO:0000256" key="6">
    <source>
        <dbReference type="PIRSR" id="PIRSR615500-1"/>
    </source>
</evidence>
<keyword evidence="2 7" id="KW-0645">Protease</keyword>
<evidence type="ECO:0000313" key="13">
    <source>
        <dbReference type="Proteomes" id="UP000829685"/>
    </source>
</evidence>
<dbReference type="PANTHER" id="PTHR43806:SF66">
    <property type="entry name" value="SERIN ENDOPEPTIDASE"/>
    <property type="match status" value="1"/>
</dbReference>
<name>A0A9P9WKW4_9PEZI</name>
<feature type="active site" description="Charge relay system" evidence="6 7">
    <location>
        <position position="548"/>
    </location>
</feature>
<dbReference type="Gene3D" id="2.60.40.1710">
    <property type="entry name" value="Subtilisin-like superfamily"/>
    <property type="match status" value="1"/>
</dbReference>
<feature type="signal peptide" evidence="9">
    <location>
        <begin position="1"/>
        <end position="19"/>
    </location>
</feature>
<organism evidence="12 13">
    <name type="scientific">Neoarthrinium moseri</name>
    <dbReference type="NCBI Taxonomy" id="1658444"/>
    <lineage>
        <taxon>Eukaryota</taxon>
        <taxon>Fungi</taxon>
        <taxon>Dikarya</taxon>
        <taxon>Ascomycota</taxon>
        <taxon>Pezizomycotina</taxon>
        <taxon>Sordariomycetes</taxon>
        <taxon>Xylariomycetidae</taxon>
        <taxon>Amphisphaeriales</taxon>
        <taxon>Apiosporaceae</taxon>
        <taxon>Neoarthrinium</taxon>
    </lineage>
</organism>
<dbReference type="SUPFAM" id="SSF52743">
    <property type="entry name" value="Subtilisin-like"/>
    <property type="match status" value="1"/>
</dbReference>
<dbReference type="InterPro" id="IPR036852">
    <property type="entry name" value="Peptidase_S8/S53_dom_sf"/>
</dbReference>
<evidence type="ECO:0000313" key="12">
    <source>
        <dbReference type="EMBL" id="KAI1868769.1"/>
    </source>
</evidence>
<evidence type="ECO:0000256" key="3">
    <source>
        <dbReference type="ARBA" id="ARBA00022729"/>
    </source>
</evidence>
<dbReference type="CDD" id="cd07489">
    <property type="entry name" value="Peptidases_S8_5"/>
    <property type="match status" value="1"/>
</dbReference>
<feature type="domain" description="C5a peptidase/Subtilisin-like protease SBT2-like Fn3-like" evidence="11">
    <location>
        <begin position="625"/>
        <end position="740"/>
    </location>
</feature>
<dbReference type="InterPro" id="IPR022398">
    <property type="entry name" value="Peptidase_S8_His-AS"/>
</dbReference>
<dbReference type="PANTHER" id="PTHR43806">
    <property type="entry name" value="PEPTIDASE S8"/>
    <property type="match status" value="1"/>
</dbReference>
<dbReference type="Pfam" id="PF00082">
    <property type="entry name" value="Peptidase_S8"/>
    <property type="match status" value="1"/>
</dbReference>
<dbReference type="InterPro" id="IPR010435">
    <property type="entry name" value="C5a/SBT2-like_Fn3"/>
</dbReference>
<evidence type="ECO:0000256" key="7">
    <source>
        <dbReference type="PROSITE-ProRule" id="PRU01240"/>
    </source>
</evidence>
<dbReference type="Proteomes" id="UP000829685">
    <property type="component" value="Unassembled WGS sequence"/>
</dbReference>
<keyword evidence="3 9" id="KW-0732">Signal</keyword>
<dbReference type="InterPro" id="IPR034187">
    <property type="entry name" value="Peptidases_S8_5"/>
</dbReference>
<dbReference type="EMBL" id="JAFIMR010000016">
    <property type="protein sequence ID" value="KAI1868769.1"/>
    <property type="molecule type" value="Genomic_DNA"/>
</dbReference>
<dbReference type="PROSITE" id="PS00138">
    <property type="entry name" value="SUBTILASE_SER"/>
    <property type="match status" value="1"/>
</dbReference>
<feature type="chain" id="PRO_5040361967" evidence="9">
    <location>
        <begin position="20"/>
        <end position="903"/>
    </location>
</feature>
<dbReference type="PRINTS" id="PR00723">
    <property type="entry name" value="SUBTILISIN"/>
</dbReference>
<evidence type="ECO:0000256" key="5">
    <source>
        <dbReference type="ARBA" id="ARBA00022825"/>
    </source>
</evidence>
<evidence type="ECO:0000256" key="4">
    <source>
        <dbReference type="ARBA" id="ARBA00022801"/>
    </source>
</evidence>
<evidence type="ECO:0000256" key="9">
    <source>
        <dbReference type="SAM" id="SignalP"/>
    </source>
</evidence>
<dbReference type="Gene3D" id="3.40.50.200">
    <property type="entry name" value="Peptidase S8/S53 domain"/>
    <property type="match status" value="2"/>
</dbReference>
<evidence type="ECO:0000256" key="2">
    <source>
        <dbReference type="ARBA" id="ARBA00022670"/>
    </source>
</evidence>
<dbReference type="GO" id="GO:0004252">
    <property type="term" value="F:serine-type endopeptidase activity"/>
    <property type="evidence" value="ECO:0007669"/>
    <property type="project" value="UniProtKB-UniRule"/>
</dbReference>
<feature type="active site" description="Charge relay system" evidence="6 7">
    <location>
        <position position="223"/>
    </location>
</feature>
<dbReference type="AlphaFoldDB" id="A0A9P9WKW4"/>
<evidence type="ECO:0000256" key="1">
    <source>
        <dbReference type="ARBA" id="ARBA00011073"/>
    </source>
</evidence>
<comment type="caution">
    <text evidence="12">The sequence shown here is derived from an EMBL/GenBank/DDBJ whole genome shotgun (WGS) entry which is preliminary data.</text>
</comment>
<feature type="active site" description="Charge relay system" evidence="6 7">
    <location>
        <position position="174"/>
    </location>
</feature>
<gene>
    <name evidence="12" type="ORF">JX265_006748</name>
</gene>
<accession>A0A9P9WKW4</accession>
<sequence length="903" mass="94553">MKFSLAILALLGAIDSTIATTTAPSTPSDSTLDATNDNSVVAGAYIVEFEDENEETDVFYQGLSADGIDVDHRVDLRYNLFKGASFNLRNTDSLNETVAAIAGLQKVKNIWPVRRLSFPKPNPVSVGNNATALAAHTKRQQVEEKPFSPHLMTQVDRLHAEGITGGGIKIGIVDTGVDYLHPALGGCFGEGCLVAYGYDLTGDDDSSPVPIPDDDPYDDCFGHGTHVTGIIAAQANDQGFLGASPNVTIGMYKASGCGGSTTNDILIAGFNMAYEAGSDIISCSAGDDSGFASDPWAMAASRIADAGVPVIVALGNSGSDGLWQAATPASGWSVTAVGSVENTLSPVIQAAASFSIDSGVQEKFGLRWGSPAFQENLTLPLWSVSSAIGASACSALPEDTPDLSDKVVLVGISVENGCYPETQAGFIAAKGGRYILYYDLKNGTTSQLYIYDANIKGTASITLDQGIEFLNLLNDGQNVTVDITDYSNAGIFVQNWDNTEGGGYTSKSSSWGPTFEVEIKPQMTAPGGMILSTYPLRLGGYAAISGTSMATPLVAAAFALVGQVKGTLDPATIRHALSATAKALNFYDGTSPYGILAPVAQQGGGMIQVYDAAYAATTLSVSSLALNDSDQFVADQTFSIQNSGSQDATYTLGHAKAATMYSLQQGAKVLVTVNFPGRMVDDWATISFESDSITVPAGGKAEVKLTVTPPATANATLLPVYSGYITLNSSTGENLSLPYLGVKGSLHDTPTVQGGGGADLAGVYLTDTNGHFNIPAAANRTFTIPRPDANVTGPSPVYPKLRASMTLGTRELRAYVVPLSGTTLPTTTLLGYQSLGSMPGFPKEWLYRGGTSQYFWGQLADGTIVPEGTYKIVVSALRSFGDASKDEDWVSAETVPFIIDYTE</sequence>
<dbReference type="PROSITE" id="PS00137">
    <property type="entry name" value="SUBTILASE_HIS"/>
    <property type="match status" value="1"/>
</dbReference>
<proteinExistence type="inferred from homology"/>
<dbReference type="PROSITE" id="PS51892">
    <property type="entry name" value="SUBTILASE"/>
    <property type="match status" value="1"/>
</dbReference>
<reference evidence="12" key="1">
    <citation type="submission" date="2021-03" db="EMBL/GenBank/DDBJ databases">
        <title>Revisited historic fungal species revealed as producer of novel bioactive compounds through whole genome sequencing and comparative genomics.</title>
        <authorList>
            <person name="Vignolle G.A."/>
            <person name="Hochenegger N."/>
            <person name="Mach R.L."/>
            <person name="Mach-Aigner A.R."/>
            <person name="Javad Rahimi M."/>
            <person name="Salim K.A."/>
            <person name="Chan C.M."/>
            <person name="Lim L.B.L."/>
            <person name="Cai F."/>
            <person name="Druzhinina I.S."/>
            <person name="U'Ren J.M."/>
            <person name="Derntl C."/>
        </authorList>
    </citation>
    <scope>NUCLEOTIDE SEQUENCE</scope>
    <source>
        <strain evidence="12">TUCIM 5799</strain>
    </source>
</reference>
<dbReference type="Pfam" id="PF06280">
    <property type="entry name" value="fn3_5"/>
    <property type="match status" value="1"/>
</dbReference>
<dbReference type="GO" id="GO:0006508">
    <property type="term" value="P:proteolysis"/>
    <property type="evidence" value="ECO:0007669"/>
    <property type="project" value="UniProtKB-KW"/>
</dbReference>